<dbReference type="PANTHER" id="PTHR11102:SF160">
    <property type="entry name" value="ERAD-ASSOCIATED E3 UBIQUITIN-PROTEIN LIGASE COMPONENT HRD3"/>
    <property type="match status" value="1"/>
</dbReference>
<name>A0A239CK55_9PSED</name>
<feature type="signal peptide" evidence="1">
    <location>
        <begin position="1"/>
        <end position="30"/>
    </location>
</feature>
<dbReference type="Pfam" id="PF08238">
    <property type="entry name" value="Sel1"/>
    <property type="match status" value="2"/>
</dbReference>
<protein>
    <recommendedName>
        <fullName evidence="4">Sel1 repeat-containing protein</fullName>
    </recommendedName>
</protein>
<keyword evidence="3" id="KW-1185">Reference proteome</keyword>
<evidence type="ECO:0000313" key="3">
    <source>
        <dbReference type="Proteomes" id="UP000242915"/>
    </source>
</evidence>
<evidence type="ECO:0000256" key="1">
    <source>
        <dbReference type="SAM" id="SignalP"/>
    </source>
</evidence>
<dbReference type="SUPFAM" id="SSF81901">
    <property type="entry name" value="HCP-like"/>
    <property type="match status" value="1"/>
</dbReference>
<dbReference type="PANTHER" id="PTHR11102">
    <property type="entry name" value="SEL-1-LIKE PROTEIN"/>
    <property type="match status" value="1"/>
</dbReference>
<dbReference type="Gene3D" id="1.25.40.10">
    <property type="entry name" value="Tetratricopeptide repeat domain"/>
    <property type="match status" value="1"/>
</dbReference>
<sequence length="186" mass="19996">MIKTNLLARPTLPAVLFTLLVLGGCASKDAGTDTSAPATSPETTQEQTANPEFDQLRKAAESGDVESQFKLGSAYFVGRPVKDLKQAEFWWKKAADKGHSMAAVSLAYLYTGRDDASFANRDAMLKYLNQSAAGGNPMAQHILGNLYFTGEHGVTRDPNQAKALYSAACKANYAVSCEALKKLQTP</sequence>
<accession>A0A239CK55</accession>
<reference evidence="3" key="1">
    <citation type="submission" date="2017-06" db="EMBL/GenBank/DDBJ databases">
        <authorList>
            <person name="Varghese N."/>
            <person name="Submissions S."/>
        </authorList>
    </citation>
    <scope>NUCLEOTIDE SEQUENCE [LARGE SCALE GENOMIC DNA]</scope>
    <source>
        <strain evidence="3">CIP 108523</strain>
    </source>
</reference>
<dbReference type="SMART" id="SM00671">
    <property type="entry name" value="SEL1"/>
    <property type="match status" value="2"/>
</dbReference>
<dbReference type="InterPro" id="IPR006597">
    <property type="entry name" value="Sel1-like"/>
</dbReference>
<feature type="chain" id="PRO_5011245647" description="Sel1 repeat-containing protein" evidence="1">
    <location>
        <begin position="31"/>
        <end position="186"/>
    </location>
</feature>
<dbReference type="EMBL" id="FZOG01000002">
    <property type="protein sequence ID" value="SNS20319.1"/>
    <property type="molecule type" value="Genomic_DNA"/>
</dbReference>
<dbReference type="RefSeq" id="WP_010486467.1">
    <property type="nucleotide sequence ID" value="NZ_FZOG01000002.1"/>
</dbReference>
<dbReference type="AlphaFoldDB" id="A0A239CK55"/>
<dbReference type="Proteomes" id="UP000242915">
    <property type="component" value="Unassembled WGS sequence"/>
</dbReference>
<dbReference type="PROSITE" id="PS51257">
    <property type="entry name" value="PROKAR_LIPOPROTEIN"/>
    <property type="match status" value="1"/>
</dbReference>
<gene>
    <name evidence="2" type="ORF">SAMN05216255_1750</name>
</gene>
<organism evidence="2 3">
    <name type="scientific">Pseudomonas segetis</name>
    <dbReference type="NCBI Taxonomy" id="298908"/>
    <lineage>
        <taxon>Bacteria</taxon>
        <taxon>Pseudomonadati</taxon>
        <taxon>Pseudomonadota</taxon>
        <taxon>Gammaproteobacteria</taxon>
        <taxon>Pseudomonadales</taxon>
        <taxon>Pseudomonadaceae</taxon>
        <taxon>Pseudomonas</taxon>
    </lineage>
</organism>
<evidence type="ECO:0000313" key="2">
    <source>
        <dbReference type="EMBL" id="SNS20319.1"/>
    </source>
</evidence>
<evidence type="ECO:0008006" key="4">
    <source>
        <dbReference type="Google" id="ProtNLM"/>
    </source>
</evidence>
<dbReference type="InterPro" id="IPR050767">
    <property type="entry name" value="Sel1_AlgK"/>
</dbReference>
<proteinExistence type="predicted"/>
<dbReference type="InterPro" id="IPR011990">
    <property type="entry name" value="TPR-like_helical_dom_sf"/>
</dbReference>
<keyword evidence="1" id="KW-0732">Signal</keyword>